<comment type="caution">
    <text evidence="2">The sequence shown here is derived from an EMBL/GenBank/DDBJ whole genome shotgun (WGS) entry which is preliminary data.</text>
</comment>
<accession>A0A8I0SMY2</accession>
<protein>
    <submittedName>
        <fullName evidence="2">Uncharacterized protein</fullName>
    </submittedName>
</protein>
<gene>
    <name evidence="2" type="ORF">ITJ42_15880</name>
</gene>
<reference evidence="2 3" key="1">
    <citation type="submission" date="2020-10" db="EMBL/GenBank/DDBJ databases">
        <title>Draft genome sequences of plant-associated actinobacteria.</title>
        <authorList>
            <person name="Tarlachkov S.V."/>
            <person name="Starodumova I.P."/>
            <person name="Dorofeeva L.V."/>
            <person name="Prisyazhnaya N.V."/>
            <person name="Roubtsova T.V."/>
            <person name="Chizhov V.N."/>
            <person name="Nadler S.A."/>
            <person name="Subbotin S.A."/>
            <person name="Evtushenko L.I."/>
        </authorList>
    </citation>
    <scope>NUCLEOTIDE SEQUENCE [LARGE SCALE GENOMIC DNA]</scope>
    <source>
        <strain evidence="2 3">VKM Ac-2886</strain>
    </source>
</reference>
<keyword evidence="3" id="KW-1185">Reference proteome</keyword>
<evidence type="ECO:0000313" key="2">
    <source>
        <dbReference type="EMBL" id="MBF4632699.1"/>
    </source>
</evidence>
<evidence type="ECO:0000313" key="3">
    <source>
        <dbReference type="Proteomes" id="UP000634579"/>
    </source>
</evidence>
<feature type="region of interest" description="Disordered" evidence="1">
    <location>
        <begin position="1"/>
        <end position="37"/>
    </location>
</feature>
<sequence length="232" mass="25238">MTYITYERPDHLHDRELDPHAPDADLSPTGETCGKTTNDVAGMEWTCTRRPHTDSEHRAAFEYRGDGPQGEVAIAWESNWGEDANRPRTTKTITTTITCPEGTKQYLTDDDVRSIERVAWESFHEDDHDELTVTTAVAEGDAATTALAQFVEAFSADDLAGDLASAMSCIEADAIAAVLRTQGAAGAAYRWTRLHAAEDEPGDTHHSPTTLAPAEYVVPVDPMDALGCDSCQ</sequence>
<evidence type="ECO:0000256" key="1">
    <source>
        <dbReference type="SAM" id="MobiDB-lite"/>
    </source>
</evidence>
<name>A0A8I0SMY2_9MICO</name>
<dbReference type="AlphaFoldDB" id="A0A8I0SMY2"/>
<dbReference type="RefSeq" id="WP_194676268.1">
    <property type="nucleotide sequence ID" value="NZ_JADKRP010000007.1"/>
</dbReference>
<dbReference type="Proteomes" id="UP000634579">
    <property type="component" value="Unassembled WGS sequence"/>
</dbReference>
<organism evidence="2 3">
    <name type="scientific">Clavibacter phaseoli</name>
    <dbReference type="NCBI Taxonomy" id="1734031"/>
    <lineage>
        <taxon>Bacteria</taxon>
        <taxon>Bacillati</taxon>
        <taxon>Actinomycetota</taxon>
        <taxon>Actinomycetes</taxon>
        <taxon>Micrococcales</taxon>
        <taxon>Microbacteriaceae</taxon>
        <taxon>Clavibacter</taxon>
    </lineage>
</organism>
<proteinExistence type="predicted"/>
<dbReference type="EMBL" id="JADKRP010000007">
    <property type="protein sequence ID" value="MBF4632699.1"/>
    <property type="molecule type" value="Genomic_DNA"/>
</dbReference>
<feature type="compositionally biased region" description="Basic and acidic residues" evidence="1">
    <location>
        <begin position="7"/>
        <end position="23"/>
    </location>
</feature>